<dbReference type="Pfam" id="PF08654">
    <property type="entry name" value="DASH_Dad2"/>
    <property type="match status" value="1"/>
</dbReference>
<dbReference type="EMBL" id="CAJVPI010000579">
    <property type="protein sequence ID" value="CAG8552076.1"/>
    <property type="molecule type" value="Genomic_DNA"/>
</dbReference>
<evidence type="ECO:0000256" key="6">
    <source>
        <dbReference type="ARBA" id="ARBA00022454"/>
    </source>
</evidence>
<evidence type="ECO:0000256" key="7">
    <source>
        <dbReference type="ARBA" id="ARBA00022490"/>
    </source>
</evidence>
<keyword evidence="12" id="KW-0206">Cytoskeleton</keyword>
<keyword evidence="18" id="KW-1185">Reference proteome</keyword>
<dbReference type="AlphaFoldDB" id="A0A9N9B5P1"/>
<evidence type="ECO:0000256" key="16">
    <source>
        <dbReference type="ARBA" id="ARBA00030568"/>
    </source>
</evidence>
<keyword evidence="10" id="KW-0498">Mitosis</keyword>
<name>A0A9N9B5P1_9GLOM</name>
<dbReference type="GO" id="GO:0051301">
    <property type="term" value="P:cell division"/>
    <property type="evidence" value="ECO:0007669"/>
    <property type="project" value="UniProtKB-KW"/>
</dbReference>
<dbReference type="GO" id="GO:0042729">
    <property type="term" value="C:DASH complex"/>
    <property type="evidence" value="ECO:0007669"/>
    <property type="project" value="InterPro"/>
</dbReference>
<evidence type="ECO:0000256" key="3">
    <source>
        <dbReference type="ARBA" id="ARBA00004629"/>
    </source>
</evidence>
<evidence type="ECO:0000313" key="17">
    <source>
        <dbReference type="EMBL" id="CAG8552076.1"/>
    </source>
</evidence>
<dbReference type="OrthoDB" id="3230169at2759"/>
<keyword evidence="8" id="KW-0132">Cell division</keyword>
<keyword evidence="14" id="KW-0131">Cell cycle</keyword>
<proteinExistence type="inferred from homology"/>
<dbReference type="GO" id="GO:1990023">
    <property type="term" value="C:mitotic spindle midzone"/>
    <property type="evidence" value="ECO:0007669"/>
    <property type="project" value="TreeGrafter"/>
</dbReference>
<evidence type="ECO:0000256" key="14">
    <source>
        <dbReference type="ARBA" id="ARBA00023306"/>
    </source>
</evidence>
<dbReference type="GO" id="GO:0008608">
    <property type="term" value="P:attachment of spindle microtubules to kinetochore"/>
    <property type="evidence" value="ECO:0007669"/>
    <property type="project" value="TreeGrafter"/>
</dbReference>
<organism evidence="17 18">
    <name type="scientific">Paraglomus brasilianum</name>
    <dbReference type="NCBI Taxonomy" id="144538"/>
    <lineage>
        <taxon>Eukaryota</taxon>
        <taxon>Fungi</taxon>
        <taxon>Fungi incertae sedis</taxon>
        <taxon>Mucoromycota</taxon>
        <taxon>Glomeromycotina</taxon>
        <taxon>Glomeromycetes</taxon>
        <taxon>Paraglomerales</taxon>
        <taxon>Paraglomeraceae</taxon>
        <taxon>Paraglomus</taxon>
    </lineage>
</organism>
<evidence type="ECO:0000256" key="1">
    <source>
        <dbReference type="ARBA" id="ARBA00004123"/>
    </source>
</evidence>
<evidence type="ECO:0000256" key="10">
    <source>
        <dbReference type="ARBA" id="ARBA00022776"/>
    </source>
</evidence>
<evidence type="ECO:0000256" key="5">
    <source>
        <dbReference type="ARBA" id="ARBA00020260"/>
    </source>
</evidence>
<dbReference type="GO" id="GO:0005874">
    <property type="term" value="C:microtubule"/>
    <property type="evidence" value="ECO:0007669"/>
    <property type="project" value="UniProtKB-KW"/>
</dbReference>
<keyword evidence="9" id="KW-0493">Microtubule</keyword>
<evidence type="ECO:0000256" key="9">
    <source>
        <dbReference type="ARBA" id="ARBA00022701"/>
    </source>
</evidence>
<protein>
    <recommendedName>
        <fullName evidence="5">DASH complex subunit DAD2</fullName>
    </recommendedName>
    <alternativeName>
        <fullName evidence="16">Outer kinetochore protein DAD2</fullName>
    </alternativeName>
</protein>
<evidence type="ECO:0000256" key="8">
    <source>
        <dbReference type="ARBA" id="ARBA00022618"/>
    </source>
</evidence>
<evidence type="ECO:0000313" key="18">
    <source>
        <dbReference type="Proteomes" id="UP000789739"/>
    </source>
</evidence>
<dbReference type="InterPro" id="IPR013963">
    <property type="entry name" value="DASH_Dad2"/>
</dbReference>
<keyword evidence="7" id="KW-0963">Cytoplasm</keyword>
<keyword evidence="15" id="KW-0137">Centromere</keyword>
<keyword evidence="11" id="KW-0995">Kinetochore</keyword>
<gene>
    <name evidence="17" type="ORF">PBRASI_LOCUS5143</name>
</gene>
<keyword evidence="6" id="KW-0158">Chromosome</keyword>
<evidence type="ECO:0000256" key="4">
    <source>
        <dbReference type="ARBA" id="ARBA00005501"/>
    </source>
</evidence>
<dbReference type="GO" id="GO:0044732">
    <property type="term" value="C:mitotic spindle pole body"/>
    <property type="evidence" value="ECO:0007669"/>
    <property type="project" value="TreeGrafter"/>
</dbReference>
<comment type="caution">
    <text evidence="17">The sequence shown here is derived from an EMBL/GenBank/DDBJ whole genome shotgun (WGS) entry which is preliminary data.</text>
</comment>
<dbReference type="GO" id="GO:0000278">
    <property type="term" value="P:mitotic cell cycle"/>
    <property type="evidence" value="ECO:0007669"/>
    <property type="project" value="InterPro"/>
</dbReference>
<sequence>MSTAMNNPQTVKLLAKLHEKEREHENLLLIKETSGQMITYFEELALKLDELNEGCVAVSTILRNWQAIFRVISQSEPQETTLVRWSGATKKDAPQ</sequence>
<evidence type="ECO:0000256" key="15">
    <source>
        <dbReference type="ARBA" id="ARBA00023328"/>
    </source>
</evidence>
<keyword evidence="13" id="KW-0539">Nucleus</keyword>
<evidence type="ECO:0000256" key="11">
    <source>
        <dbReference type="ARBA" id="ARBA00022838"/>
    </source>
</evidence>
<dbReference type="Proteomes" id="UP000789739">
    <property type="component" value="Unassembled WGS sequence"/>
</dbReference>
<reference evidence="17" key="1">
    <citation type="submission" date="2021-06" db="EMBL/GenBank/DDBJ databases">
        <authorList>
            <person name="Kallberg Y."/>
            <person name="Tangrot J."/>
            <person name="Rosling A."/>
        </authorList>
    </citation>
    <scope>NUCLEOTIDE SEQUENCE</scope>
    <source>
        <strain evidence="17">BR232B</strain>
    </source>
</reference>
<evidence type="ECO:0000256" key="12">
    <source>
        <dbReference type="ARBA" id="ARBA00023212"/>
    </source>
</evidence>
<dbReference type="PANTHER" id="PTHR28036:SF1">
    <property type="entry name" value="DASH COMPLEX SUBUNIT DAD2"/>
    <property type="match status" value="1"/>
</dbReference>
<accession>A0A9N9B5P1</accession>
<comment type="similarity">
    <text evidence="4">Belongs to the DASH complex DAD2 family.</text>
</comment>
<dbReference type="PANTHER" id="PTHR28036">
    <property type="entry name" value="DASH COMPLEX SUBUNIT DAD2"/>
    <property type="match status" value="1"/>
</dbReference>
<comment type="subcellular location">
    <subcellularLocation>
        <location evidence="3">Chromosome</location>
        <location evidence="3">Centromere</location>
        <location evidence="3">Kinetochore</location>
    </subcellularLocation>
    <subcellularLocation>
        <location evidence="2">Cytoplasm</location>
        <location evidence="2">Cytoskeleton</location>
        <location evidence="2">Spindle</location>
    </subcellularLocation>
    <subcellularLocation>
        <location evidence="1">Nucleus</location>
    </subcellularLocation>
</comment>
<evidence type="ECO:0000256" key="2">
    <source>
        <dbReference type="ARBA" id="ARBA00004186"/>
    </source>
</evidence>
<evidence type="ECO:0000256" key="13">
    <source>
        <dbReference type="ARBA" id="ARBA00023242"/>
    </source>
</evidence>